<name>A2Q0L5_9VIRU</name>
<sequence length="242" mass="27911">MRAASGSKNHTMEALPPLASFTSKQIVLPLEIIFYMTKFLKFEDIQSFIQSLWPTSHDSDIVRGILWQLTTHKCTTWFINGKQLTIVYNFNPSRVQEERVLVNVNSLLPVFGDITPAVEFTSLTEVQNFVRMHVHADMCSNCEHASCPCHLGNVERHGHYPPFRDQSTDICNYNHFHHYCSQHVWHWLAFVLGFLVPLRRTGESIDDDSVKGYLHFLRHEVSFEGWNVVHLGDSLVLRTAVM</sequence>
<accession>A2Q0L5</accession>
<dbReference type="OrthoDB" id="20at10482"/>
<evidence type="ECO:0000313" key="2">
    <source>
        <dbReference type="Proteomes" id="UP000204242"/>
    </source>
</evidence>
<proteinExistence type="predicted"/>
<dbReference type="RefSeq" id="YP_001031325.1">
    <property type="nucleotide sequence ID" value="NC_008991.1"/>
</dbReference>
<dbReference type="EMBL" id="AB291201">
    <property type="protein sequence ID" value="BAF45730.1"/>
    <property type="molecule type" value="Genomic_DNA"/>
</dbReference>
<dbReference type="GeneID" id="5076374"/>
<organism evidence="1 2">
    <name type="scientific">Ichnoviriform fugitivi</name>
    <dbReference type="NCBI Taxonomy" id="265522"/>
    <lineage>
        <taxon>Viruses</taxon>
        <taxon>Viruses incertae sedis</taxon>
        <taxon>Polydnaviriformidae</taxon>
        <taxon>Ichnoviriform</taxon>
    </lineage>
</organism>
<evidence type="ECO:0000313" key="1">
    <source>
        <dbReference type="EMBL" id="BAF45730.1"/>
    </source>
</evidence>
<reference evidence="1 2" key="1">
    <citation type="journal article" date="2007" name="Virology">
        <title>Shared and species-specific features among ichnovirus genomes.</title>
        <authorList>
            <person name="Tanaka K."/>
            <person name="Lapointe R."/>
            <person name="Barney W.E."/>
            <person name="Makkay A.M."/>
            <person name="Stoltz D."/>
            <person name="Cusson M."/>
            <person name="Webb B.A."/>
        </authorList>
    </citation>
    <scope>NUCLEOTIDE SEQUENCE [LARGE SCALE GENOMIC DNA]</scope>
</reference>
<protein>
    <submittedName>
        <fullName evidence="1">Repeat element protein-d7.2</fullName>
    </submittedName>
</protein>
<dbReference type="InterPro" id="IPR021982">
    <property type="entry name" value="REEP_Ichnovirus"/>
</dbReference>
<dbReference type="Proteomes" id="UP000204242">
    <property type="component" value="Genome"/>
</dbReference>
<dbReference type="KEGG" id="vg:5076374"/>
<dbReference type="Pfam" id="PF12132">
    <property type="entry name" value="DUF3587"/>
    <property type="match status" value="1"/>
</dbReference>